<feature type="region of interest" description="Disordered" evidence="1">
    <location>
        <begin position="36"/>
        <end position="69"/>
    </location>
</feature>
<feature type="transmembrane region" description="Helical" evidence="2">
    <location>
        <begin position="15"/>
        <end position="35"/>
    </location>
</feature>
<feature type="compositionally biased region" description="Basic and acidic residues" evidence="1">
    <location>
        <begin position="60"/>
        <end position="69"/>
    </location>
</feature>
<dbReference type="Proteomes" id="UP001595957">
    <property type="component" value="Unassembled WGS sequence"/>
</dbReference>
<keyword evidence="2" id="KW-0472">Membrane</keyword>
<dbReference type="RefSeq" id="WP_066529448.1">
    <property type="nucleotide sequence ID" value="NZ_JBHSFZ010000025.1"/>
</dbReference>
<reference evidence="4" key="1">
    <citation type="journal article" date="2019" name="Int. J. Syst. Evol. Microbiol.">
        <title>The Global Catalogue of Microorganisms (GCM) 10K type strain sequencing project: providing services to taxonomists for standard genome sequencing and annotation.</title>
        <authorList>
            <consortium name="The Broad Institute Genomics Platform"/>
            <consortium name="The Broad Institute Genome Sequencing Center for Infectious Disease"/>
            <person name="Wu L."/>
            <person name="Ma J."/>
        </authorList>
    </citation>
    <scope>NUCLEOTIDE SEQUENCE [LARGE SCALE GENOMIC DNA]</scope>
    <source>
        <strain evidence="4">NBRC 103632</strain>
    </source>
</reference>
<evidence type="ECO:0000256" key="1">
    <source>
        <dbReference type="SAM" id="MobiDB-lite"/>
    </source>
</evidence>
<organism evidence="3 4">
    <name type="scientific">Sphingobium tyrosinilyticum</name>
    <dbReference type="NCBI Taxonomy" id="2715436"/>
    <lineage>
        <taxon>Bacteria</taxon>
        <taxon>Pseudomonadati</taxon>
        <taxon>Pseudomonadota</taxon>
        <taxon>Alphaproteobacteria</taxon>
        <taxon>Sphingomonadales</taxon>
        <taxon>Sphingomonadaceae</taxon>
        <taxon>Sphingobium</taxon>
    </lineage>
</organism>
<keyword evidence="4" id="KW-1185">Reference proteome</keyword>
<gene>
    <name evidence="3" type="ORF">ACFO3E_12590</name>
</gene>
<evidence type="ECO:0000313" key="3">
    <source>
        <dbReference type="EMBL" id="MFC4595027.1"/>
    </source>
</evidence>
<keyword evidence="2" id="KW-1133">Transmembrane helix</keyword>
<protein>
    <submittedName>
        <fullName evidence="3">Uncharacterized protein</fullName>
    </submittedName>
</protein>
<feature type="compositionally biased region" description="Polar residues" evidence="1">
    <location>
        <begin position="45"/>
        <end position="54"/>
    </location>
</feature>
<dbReference type="EMBL" id="JBHSFZ010000025">
    <property type="protein sequence ID" value="MFC4595027.1"/>
    <property type="molecule type" value="Genomic_DNA"/>
</dbReference>
<evidence type="ECO:0000313" key="4">
    <source>
        <dbReference type="Proteomes" id="UP001595957"/>
    </source>
</evidence>
<sequence>MEDGEQRRRINAKRWLWLIVAACVAVAALVTYTSLRAPDPDSRTSEVPLQTTADAQAAREGSRNESQLR</sequence>
<accession>A0ABV9F2J5</accession>
<evidence type="ECO:0000256" key="2">
    <source>
        <dbReference type="SAM" id="Phobius"/>
    </source>
</evidence>
<name>A0ABV9F2J5_9SPHN</name>
<comment type="caution">
    <text evidence="3">The sequence shown here is derived from an EMBL/GenBank/DDBJ whole genome shotgun (WGS) entry which is preliminary data.</text>
</comment>
<keyword evidence="2" id="KW-0812">Transmembrane</keyword>
<proteinExistence type="predicted"/>